<dbReference type="SUPFAM" id="SSF51735">
    <property type="entry name" value="NAD(P)-binding Rossmann-fold domains"/>
    <property type="match status" value="1"/>
</dbReference>
<evidence type="ECO:0000313" key="3">
    <source>
        <dbReference type="EMBL" id="TYL37962.1"/>
    </source>
</evidence>
<dbReference type="Gene3D" id="3.40.50.720">
    <property type="entry name" value="NAD(P)-binding Rossmann-like Domain"/>
    <property type="match status" value="1"/>
</dbReference>
<dbReference type="SUPFAM" id="SSF55347">
    <property type="entry name" value="Glyceraldehyde-3-phosphate dehydrogenase-like, C-terminal domain"/>
    <property type="match status" value="1"/>
</dbReference>
<dbReference type="Gene3D" id="3.30.360.10">
    <property type="entry name" value="Dihydrodipicolinate Reductase, domain 2"/>
    <property type="match status" value="1"/>
</dbReference>
<gene>
    <name evidence="3" type="ORF">CV102_14685</name>
</gene>
<dbReference type="Pfam" id="PF01408">
    <property type="entry name" value="GFO_IDH_MocA"/>
    <property type="match status" value="1"/>
</dbReference>
<name>A0A8J8Q2Z8_9EURY</name>
<proteinExistence type="predicted"/>
<dbReference type="AlphaFoldDB" id="A0A8J8Q2Z8"/>
<dbReference type="PANTHER" id="PTHR43377">
    <property type="entry name" value="BILIVERDIN REDUCTASE A"/>
    <property type="match status" value="1"/>
</dbReference>
<dbReference type="PANTHER" id="PTHR43377:SF1">
    <property type="entry name" value="BILIVERDIN REDUCTASE A"/>
    <property type="match status" value="1"/>
</dbReference>
<protein>
    <submittedName>
        <fullName evidence="3">Gfo/Idh/MocA family oxidoreductase</fullName>
    </submittedName>
</protein>
<dbReference type="RefSeq" id="WP_148858738.1">
    <property type="nucleotide sequence ID" value="NZ_PHNJ01000007.1"/>
</dbReference>
<dbReference type="Proteomes" id="UP000766904">
    <property type="component" value="Unassembled WGS sequence"/>
</dbReference>
<feature type="domain" description="Gfo/Idh/MocA-like oxidoreductase N-terminal" evidence="1">
    <location>
        <begin position="1"/>
        <end position="118"/>
    </location>
</feature>
<dbReference type="InterPro" id="IPR051450">
    <property type="entry name" value="Gfo/Idh/MocA_Oxidoreductases"/>
</dbReference>
<sequence>MRVGIAGAGFMARTHIEAYRALNVEIAAISSPSGPGETIAEFDLDAEAYTDVDAMCEGADLDFVDVCAPTHTHLPIVRTAVESGLDVFLEKPIAESLADARELAALVDDADATCMVGHVLRFMPAYRRARELDIGSPGVARARRLSPFPDWGSNDWFSDPEKSGGIFVDLAIHDLDYLRWCWGPVDRVFARTTGEAESAHGFATLRFENGAAGYVEASWAQPSSRPLTSELELAGDDGLVEFSSAADEPYVRWTEDGSTVERPLARDGYQRELEQFVSCLESDSEPAVGPDDAVESLRLALAARRSAERGEPVSPAEVGR</sequence>
<accession>A0A8J8Q2Z8</accession>
<organism evidence="3 4">
    <name type="scientific">Natronococcus pandeyae</name>
    <dbReference type="NCBI Taxonomy" id="2055836"/>
    <lineage>
        <taxon>Archaea</taxon>
        <taxon>Methanobacteriati</taxon>
        <taxon>Methanobacteriota</taxon>
        <taxon>Stenosarchaea group</taxon>
        <taxon>Halobacteria</taxon>
        <taxon>Halobacteriales</taxon>
        <taxon>Natrialbaceae</taxon>
        <taxon>Natronococcus</taxon>
    </lineage>
</organism>
<dbReference type="EMBL" id="PHNJ01000007">
    <property type="protein sequence ID" value="TYL37962.1"/>
    <property type="molecule type" value="Genomic_DNA"/>
</dbReference>
<dbReference type="InterPro" id="IPR036291">
    <property type="entry name" value="NAD(P)-bd_dom_sf"/>
</dbReference>
<evidence type="ECO:0000259" key="1">
    <source>
        <dbReference type="Pfam" id="PF01408"/>
    </source>
</evidence>
<dbReference type="InterPro" id="IPR004104">
    <property type="entry name" value="Gfo/Idh/MocA-like_OxRdtase_C"/>
</dbReference>
<dbReference type="InterPro" id="IPR000683">
    <property type="entry name" value="Gfo/Idh/MocA-like_OxRdtase_N"/>
</dbReference>
<evidence type="ECO:0000259" key="2">
    <source>
        <dbReference type="Pfam" id="PF02894"/>
    </source>
</evidence>
<evidence type="ECO:0000313" key="4">
    <source>
        <dbReference type="Proteomes" id="UP000766904"/>
    </source>
</evidence>
<feature type="domain" description="Gfo/Idh/MocA-like oxidoreductase C-terminal" evidence="2">
    <location>
        <begin position="151"/>
        <end position="313"/>
    </location>
</feature>
<dbReference type="GO" id="GO:0000166">
    <property type="term" value="F:nucleotide binding"/>
    <property type="evidence" value="ECO:0007669"/>
    <property type="project" value="InterPro"/>
</dbReference>
<dbReference type="Pfam" id="PF02894">
    <property type="entry name" value="GFO_IDH_MocA_C"/>
    <property type="match status" value="1"/>
</dbReference>
<reference evidence="3" key="1">
    <citation type="submission" date="2017-11" db="EMBL/GenBank/DDBJ databases">
        <authorList>
            <person name="Kajale S.C."/>
            <person name="Sharma A."/>
        </authorList>
    </citation>
    <scope>NUCLEOTIDE SEQUENCE</scope>
    <source>
        <strain evidence="3">LS1_42</strain>
    </source>
</reference>
<dbReference type="OrthoDB" id="25239at2157"/>
<keyword evidence="4" id="KW-1185">Reference proteome</keyword>
<comment type="caution">
    <text evidence="3">The sequence shown here is derived from an EMBL/GenBank/DDBJ whole genome shotgun (WGS) entry which is preliminary data.</text>
</comment>